<dbReference type="Proteomes" id="UP000789508">
    <property type="component" value="Unassembled WGS sequence"/>
</dbReference>
<dbReference type="EMBL" id="CAJVPS010003254">
    <property type="protein sequence ID" value="CAG8585372.1"/>
    <property type="molecule type" value="Genomic_DNA"/>
</dbReference>
<gene>
    <name evidence="1" type="ORF">ALEPTO_LOCUS7458</name>
</gene>
<name>A0A9N9C2F7_9GLOM</name>
<protein>
    <submittedName>
        <fullName evidence="1">8884_t:CDS:1</fullName>
    </submittedName>
</protein>
<accession>A0A9N9C2F7</accession>
<dbReference type="InterPro" id="IPR013761">
    <property type="entry name" value="SAM/pointed_sf"/>
</dbReference>
<comment type="caution">
    <text evidence="1">The sequence shown here is derived from an EMBL/GenBank/DDBJ whole genome shotgun (WGS) entry which is preliminary data.</text>
</comment>
<proteinExistence type="predicted"/>
<sequence>SASSNVIEEKQAPTLAELVRKYDTEKLIEFLRGEEDLQLDEDDFKILRDEKITGRDFLKATKQDFRDYGMKGGPASRLVDFAKEVKEKKLRAFSSYHSLREVLLNYGLDSDGIESIPLFTLPTYEIQDNDKHFTHCMAEILKACKTNTLWHYSTLPSTSYGTTLKKKFSMRPQYEITGEKSTGRVDYAIKETEDLICITEDKQHKVPMGYAQNIAQLESSFETNKKKRKASEAFDDDDFDYLYGIVTTGRDWHFLLYSPNQISQGSKLPYTIEFTEDALKEESEEHLALRKSVKKVLGVIVALLEDRACVGKSPTTKRARVEGYRAKKMM</sequence>
<dbReference type="Gene3D" id="1.10.150.50">
    <property type="entry name" value="Transcription Factor, Ets-1"/>
    <property type="match status" value="1"/>
</dbReference>
<evidence type="ECO:0000313" key="1">
    <source>
        <dbReference type="EMBL" id="CAG8585372.1"/>
    </source>
</evidence>
<keyword evidence="2" id="KW-1185">Reference proteome</keyword>
<feature type="non-terminal residue" evidence="1">
    <location>
        <position position="330"/>
    </location>
</feature>
<dbReference type="AlphaFoldDB" id="A0A9N9C2F7"/>
<reference evidence="1" key="1">
    <citation type="submission" date="2021-06" db="EMBL/GenBank/DDBJ databases">
        <authorList>
            <person name="Kallberg Y."/>
            <person name="Tangrot J."/>
            <person name="Rosling A."/>
        </authorList>
    </citation>
    <scope>NUCLEOTIDE SEQUENCE</scope>
    <source>
        <strain evidence="1">FL130A</strain>
    </source>
</reference>
<evidence type="ECO:0000313" key="2">
    <source>
        <dbReference type="Proteomes" id="UP000789508"/>
    </source>
</evidence>
<dbReference type="OrthoDB" id="2341968at2759"/>
<organism evidence="1 2">
    <name type="scientific">Ambispora leptoticha</name>
    <dbReference type="NCBI Taxonomy" id="144679"/>
    <lineage>
        <taxon>Eukaryota</taxon>
        <taxon>Fungi</taxon>
        <taxon>Fungi incertae sedis</taxon>
        <taxon>Mucoromycota</taxon>
        <taxon>Glomeromycotina</taxon>
        <taxon>Glomeromycetes</taxon>
        <taxon>Archaeosporales</taxon>
        <taxon>Ambisporaceae</taxon>
        <taxon>Ambispora</taxon>
    </lineage>
</organism>